<dbReference type="GO" id="GO:0003723">
    <property type="term" value="F:RNA binding"/>
    <property type="evidence" value="ECO:0007669"/>
    <property type="project" value="UniProtKB-KW"/>
</dbReference>
<proteinExistence type="inferred from homology"/>
<keyword evidence="9 14" id="KW-0543">Viral nucleoprotein</keyword>
<accession>A0A191KWE5</accession>
<dbReference type="GeneID" id="41704192"/>
<protein>
    <recommendedName>
        <fullName evidence="4">Nucleoprotein</fullName>
    </recommendedName>
    <alternativeName>
        <fullName evidence="11">Nucleocapsid protein</fullName>
    </alternativeName>
</protein>
<evidence type="ECO:0000256" key="10">
    <source>
        <dbReference type="ARBA" id="ARBA00023274"/>
    </source>
</evidence>
<keyword evidence="15" id="KW-1185">Reference proteome</keyword>
<dbReference type="InterPro" id="IPR003486">
    <property type="entry name" value="Nairo_nucleocap"/>
</dbReference>
<evidence type="ECO:0000313" key="15">
    <source>
        <dbReference type="Proteomes" id="UP000289772"/>
    </source>
</evidence>
<dbReference type="RefSeq" id="YP_009553334.1">
    <property type="nucleotide sequence ID" value="NC_040772.1"/>
</dbReference>
<comment type="subcellular location">
    <subcellularLocation>
        <location evidence="2">Virion</location>
    </subcellularLocation>
</comment>
<dbReference type="OrthoDB" id="7392at10239"/>
<evidence type="ECO:0000256" key="3">
    <source>
        <dbReference type="ARBA" id="ARBA00009355"/>
    </source>
</evidence>
<evidence type="ECO:0000256" key="11">
    <source>
        <dbReference type="ARBA" id="ARBA00033344"/>
    </source>
</evidence>
<evidence type="ECO:0000256" key="12">
    <source>
        <dbReference type="ARBA" id="ARBA00046210"/>
    </source>
</evidence>
<dbReference type="Gene3D" id="1.20.58.1110">
    <property type="match status" value="1"/>
</dbReference>
<evidence type="ECO:0000256" key="4">
    <source>
        <dbReference type="ARBA" id="ARBA00014389"/>
    </source>
</evidence>
<dbReference type="Pfam" id="PF02477">
    <property type="entry name" value="Nairo_nucleo"/>
    <property type="match status" value="1"/>
</dbReference>
<comment type="cofactor">
    <cofactor evidence="1">
        <name>Mn(2+)</name>
        <dbReference type="ChEBI" id="CHEBI:29035"/>
    </cofactor>
</comment>
<dbReference type="GO" id="GO:1990904">
    <property type="term" value="C:ribonucleoprotein complex"/>
    <property type="evidence" value="ECO:0007669"/>
    <property type="project" value="UniProtKB-KW"/>
</dbReference>
<evidence type="ECO:0000313" key="14">
    <source>
        <dbReference type="EMBL" id="AMT75436.1"/>
    </source>
</evidence>
<evidence type="ECO:0000256" key="5">
    <source>
        <dbReference type="ARBA" id="ARBA00022497"/>
    </source>
</evidence>
<sequence>MADYTYKLDFRSELEWNAWYNEFKGIHPTLNSNLTNFDSFMMELPNTREFIDDMARHREDARALKDSIFGKAVIGLTAHSAPVKECAWLSNRTFIKHALEWFEDNKNKQMVKLWDAEYNKLMTTLPTLKQVQSYQDAARQFRIDVPLPKDQAFAVLEGEVLVEYKVGRDISKTIMDMLLDMERRRSETRNPGAGGAENRRETLDNNAAWMNSWLRGRHGILDMPPWGPWDKTSSNGYLIAHTSILKAEQNIEEDLDDLVEERRNDVALLYARPAAELADFDITVIELIIKTLETFQDFKRRIRARTGQNVGGFGQQAAALDTVFSSCYWMWKAGVTETSFPALSKFLHELGSKAIGKTKLLSVLKSCGWKWGKGLASIISAGDFQGDRIHMHPAVLTSGRLSMDLVLSFGAVPTFNPDLAMEPVGSLRSLLNMETNRGNTCAKAIVQLWDVFNAGYRYEEEDIVPPEHMLHQSFLGKISPFQNVSLRRGDALKVKIIT</sequence>
<evidence type="ECO:0000256" key="8">
    <source>
        <dbReference type="ARBA" id="ARBA00022884"/>
    </source>
</evidence>
<keyword evidence="7" id="KW-0946">Virion</keyword>
<evidence type="ECO:0000256" key="1">
    <source>
        <dbReference type="ARBA" id="ARBA00001936"/>
    </source>
</evidence>
<dbReference type="EMBL" id="KU925499">
    <property type="protein sequence ID" value="AMT75436.1"/>
    <property type="molecule type" value="Viral_cRNA"/>
</dbReference>
<evidence type="ECO:0000256" key="2">
    <source>
        <dbReference type="ARBA" id="ARBA00004328"/>
    </source>
</evidence>
<dbReference type="Proteomes" id="UP000289772">
    <property type="component" value="Genome"/>
</dbReference>
<reference evidence="14 15" key="1">
    <citation type="journal article" date="2016" name="Viruses">
        <title>Genomic Characterization of the Genus Nairovirus (Family Bunyaviridae).</title>
        <authorList>
            <person name="Kuhn J.H."/>
            <person name="Wiley M.R."/>
            <person name="Rodriguez S.E."/>
            <person name="Bao Y."/>
            <person name="Prieto K."/>
            <person name="Travassos da Rosa A.P."/>
            <person name="Guzman H."/>
            <person name="Savji N."/>
            <person name="Ladner J.T."/>
            <person name="Tesh R.B."/>
            <person name="Wada J."/>
            <person name="Jahrling P.B."/>
            <person name="Bente D.A."/>
            <person name="Palacios G."/>
        </authorList>
    </citation>
    <scope>NUCLEOTIDE SEQUENCE [LARGE SCALE GENOMIC DNA]</scope>
    <source>
        <strain evidence="14 15">Brest/Ar/T2756</strain>
    </source>
</reference>
<dbReference type="GO" id="GO:0019013">
    <property type="term" value="C:viral nucleocapsid"/>
    <property type="evidence" value="ECO:0007669"/>
    <property type="project" value="UniProtKB-KW"/>
</dbReference>
<comment type="similarity">
    <text evidence="3">Belongs to the nairovirus nucleocapsid protein family.</text>
</comment>
<evidence type="ECO:0000256" key="13">
    <source>
        <dbReference type="ARBA" id="ARBA00046354"/>
    </source>
</evidence>
<keyword evidence="10" id="KW-0687">Ribonucleoprotein</keyword>
<keyword evidence="8" id="KW-0694">RNA-binding</keyword>
<dbReference type="KEGG" id="vg:41704192"/>
<evidence type="ECO:0000256" key="7">
    <source>
        <dbReference type="ARBA" id="ARBA00022844"/>
    </source>
</evidence>
<comment type="function">
    <text evidence="12">Binds dsRNA and ssRNA and probably participates in the packaging of viral genome. In the dsRNA binding mode, the nucleocapsid protein specifically binds to the vRNA panhandle secondary structure formed at the termini of viral genome. Does not discriminate between viral and nonviral RNAs through ssRNA binding mode. Displays dsDNA endonuclease activity that is sequence non-specific.</text>
</comment>
<keyword evidence="5" id="KW-1139">Helical capsid protein</keyword>
<keyword evidence="6" id="KW-0167">Capsid protein</keyword>
<comment type="subunit">
    <text evidence="13">Probable homooligomer; forms a double superhelical polymer. Monomer.</text>
</comment>
<evidence type="ECO:0000256" key="9">
    <source>
        <dbReference type="ARBA" id="ARBA00023086"/>
    </source>
</evidence>
<evidence type="ECO:0000256" key="6">
    <source>
        <dbReference type="ARBA" id="ARBA00022561"/>
    </source>
</evidence>
<name>A0A191KWE5_9VIRU</name>
<dbReference type="GO" id="GO:0019029">
    <property type="term" value="C:helical viral capsid"/>
    <property type="evidence" value="ECO:0007669"/>
    <property type="project" value="UniProtKB-KW"/>
</dbReference>
<organism evidence="14 15">
    <name type="scientific">Tunis virus</name>
    <dbReference type="NCBI Taxonomy" id="1810944"/>
    <lineage>
        <taxon>Viruses</taxon>
        <taxon>Riboviria</taxon>
        <taxon>Orthornavirae</taxon>
        <taxon>Negarnaviricota</taxon>
        <taxon>Polyploviricotina</taxon>
        <taxon>Bunyaviricetes</taxon>
        <taxon>Hareavirales</taxon>
        <taxon>Nairoviridae</taxon>
        <taxon>Orthonairovirus</taxon>
        <taxon>Orthonairovirus tunisense</taxon>
    </lineage>
</organism>